<protein>
    <submittedName>
        <fullName evidence="1">Uncharacterized protein</fullName>
    </submittedName>
</protein>
<proteinExistence type="predicted"/>
<name>A0A0S2IT14_LEPBO</name>
<gene>
    <name evidence="1" type="ORF">LBBP_02568</name>
</gene>
<evidence type="ECO:0000313" key="2">
    <source>
        <dbReference type="Proteomes" id="UP000058857"/>
    </source>
</evidence>
<accession>A0A0S2IT14</accession>
<organism evidence="1">
    <name type="scientific">Leptospira borgpetersenii serovar Ballum</name>
    <dbReference type="NCBI Taxonomy" id="280505"/>
    <lineage>
        <taxon>Bacteria</taxon>
        <taxon>Pseudomonadati</taxon>
        <taxon>Spirochaetota</taxon>
        <taxon>Spirochaetia</taxon>
        <taxon>Leptospirales</taxon>
        <taxon>Leptospiraceae</taxon>
        <taxon>Leptospira</taxon>
    </lineage>
</organism>
<dbReference type="EMBL" id="CP012029">
    <property type="protein sequence ID" value="ALO26799.1"/>
    <property type="molecule type" value="Genomic_DNA"/>
</dbReference>
<dbReference type="Proteomes" id="UP000058857">
    <property type="component" value="Chromosome 1"/>
</dbReference>
<reference evidence="1 2" key="1">
    <citation type="journal article" date="2015" name="PLoS Negl. Trop. Dis.">
        <title>Distribution of Plasmids in Distinct Leptospira Pathogenic Species.</title>
        <authorList>
            <person name="Wang Y."/>
            <person name="Zhuang X."/>
            <person name="Zhong Y."/>
            <person name="Zhang C."/>
            <person name="Zhang Y."/>
            <person name="Zeng L."/>
            <person name="Zhu Y."/>
            <person name="He P."/>
            <person name="Dong K."/>
            <person name="Pal U."/>
            <person name="Guo X."/>
            <person name="Qin J."/>
        </authorList>
    </citation>
    <scope>NUCLEOTIDE SEQUENCE [LARGE SCALE GENOMIC DNA]</scope>
    <source>
        <strain evidence="1 2">56604</strain>
    </source>
</reference>
<sequence>MVSENNENETKNNTVKGILKDLNFISFSPRTNHTTKRKKI</sequence>
<evidence type="ECO:0000313" key="1">
    <source>
        <dbReference type="EMBL" id="ALO26799.1"/>
    </source>
</evidence>
<dbReference type="AlphaFoldDB" id="A0A0S2IT14"/>